<gene>
    <name evidence="3" type="ORF">K1J60_08690</name>
</gene>
<proteinExistence type="predicted"/>
<dbReference type="PRINTS" id="PR00081">
    <property type="entry name" value="GDHRDH"/>
</dbReference>
<keyword evidence="1" id="KW-0521">NADP</keyword>
<dbReference type="Proteomes" id="UP000827138">
    <property type="component" value="Chromosome"/>
</dbReference>
<evidence type="ECO:0000313" key="4">
    <source>
        <dbReference type="Proteomes" id="UP000827138"/>
    </source>
</evidence>
<evidence type="ECO:0000256" key="1">
    <source>
        <dbReference type="ARBA" id="ARBA00022857"/>
    </source>
</evidence>
<dbReference type="Pfam" id="PF13561">
    <property type="entry name" value="adh_short_C2"/>
    <property type="match status" value="1"/>
</dbReference>
<sequence>MDIQFDFSGKTVVVFGGTTGINLSIAEAFAQRGADVAVSSRRQDNVDAAVERLGKHGGKVLGYAADVRDMEAVAGVFEAVRSEWGPVDVLVSGAAGNFLAEANGLSSNGFKVVVDIDLNGTFHVLRAGFEHLSPGASVISLTAPQAVIPMRYQAHVCAAKAGVDQLTRVLALEWGARGIRVNAISPGAIADTEGFTRLSPPDDPEGKRIARNVPLRRLGTKDDIASLAMFLSSSAASYISGAVIPCDGAGALDAIKPVLETAGALAVGSER</sequence>
<accession>A0ABX8XLD4</accession>
<organism evidence="3 4">
    <name type="scientific">Streptomyces akebiae</name>
    <dbReference type="NCBI Taxonomy" id="2865673"/>
    <lineage>
        <taxon>Bacteria</taxon>
        <taxon>Bacillati</taxon>
        <taxon>Actinomycetota</taxon>
        <taxon>Actinomycetes</taxon>
        <taxon>Kitasatosporales</taxon>
        <taxon>Streptomycetaceae</taxon>
        <taxon>Streptomyces</taxon>
    </lineage>
</organism>
<dbReference type="RefSeq" id="WP_220645679.1">
    <property type="nucleotide sequence ID" value="NZ_CP080647.1"/>
</dbReference>
<dbReference type="NCBIfam" id="NF005752">
    <property type="entry name" value="PRK07576.1"/>
    <property type="match status" value="1"/>
</dbReference>
<keyword evidence="4" id="KW-1185">Reference proteome</keyword>
<keyword evidence="2" id="KW-0560">Oxidoreductase</keyword>
<reference evidence="3 4" key="1">
    <citation type="submission" date="2021-08" db="EMBL/GenBank/DDBJ databases">
        <authorList>
            <person name="Ping M."/>
        </authorList>
    </citation>
    <scope>NUCLEOTIDE SEQUENCE [LARGE SCALE GENOMIC DNA]</scope>
    <source>
        <strain evidence="3 4">MG28</strain>
    </source>
</reference>
<evidence type="ECO:0000256" key="2">
    <source>
        <dbReference type="ARBA" id="ARBA00023002"/>
    </source>
</evidence>
<dbReference type="PANTHER" id="PTHR43296">
    <property type="entry name" value="PEROXISOMAL 2,4-DIENOYL-COA REDUCTASE"/>
    <property type="match status" value="1"/>
</dbReference>
<dbReference type="EMBL" id="CP080647">
    <property type="protein sequence ID" value="QYX76569.1"/>
    <property type="molecule type" value="Genomic_DNA"/>
</dbReference>
<dbReference type="PANTHER" id="PTHR43296:SF2">
    <property type="entry name" value="PEROXISOMAL 2,4-DIENOYL-COA REDUCTASE [(3E)-ENOYL-COA-PRODUCING]"/>
    <property type="match status" value="1"/>
</dbReference>
<name>A0ABX8XLD4_9ACTN</name>
<protein>
    <submittedName>
        <fullName evidence="3">SDR family oxidoreductase</fullName>
    </submittedName>
</protein>
<dbReference type="InterPro" id="IPR036291">
    <property type="entry name" value="NAD(P)-bd_dom_sf"/>
</dbReference>
<dbReference type="SUPFAM" id="SSF51735">
    <property type="entry name" value="NAD(P)-binding Rossmann-fold domains"/>
    <property type="match status" value="1"/>
</dbReference>
<dbReference type="InterPro" id="IPR002347">
    <property type="entry name" value="SDR_fam"/>
</dbReference>
<dbReference type="Gene3D" id="3.40.50.720">
    <property type="entry name" value="NAD(P)-binding Rossmann-like Domain"/>
    <property type="match status" value="1"/>
</dbReference>
<dbReference type="InterPro" id="IPR045017">
    <property type="entry name" value="DECR2-like"/>
</dbReference>
<evidence type="ECO:0000313" key="3">
    <source>
        <dbReference type="EMBL" id="QYX76569.1"/>
    </source>
</evidence>